<reference evidence="6 7" key="1">
    <citation type="submission" date="2025-05" db="UniProtKB">
        <authorList>
            <consortium name="RefSeq"/>
        </authorList>
    </citation>
    <scope>IDENTIFICATION</scope>
</reference>
<feature type="region of interest" description="Disordered" evidence="3">
    <location>
        <begin position="342"/>
        <end position="361"/>
    </location>
</feature>
<dbReference type="InterPro" id="IPR055414">
    <property type="entry name" value="LRR_R13L4/SHOC2-like"/>
</dbReference>
<dbReference type="Pfam" id="PF23598">
    <property type="entry name" value="LRR_14"/>
    <property type="match status" value="1"/>
</dbReference>
<sequence length="383" mass="42585">MAAADDELPTMTATVDLSRSFLSELPDVGTMLRHCDPPLPADDTAAARRRVTRLQADHNSIQTLPTCVVDAFANLSVLDVSDNRLTHIGDELLRLERLEVLLAKNNLLETTSLPKDFGRMASLKTLNLGGNCFQDLPPQVTEMANLTRLFLGNNQIRELPVEIGNMTSLEVLYLGGNYLSEIPATVGYLSCLTALILCDNQLHSLPSTVCHLSQLQSLSLHDNRLTTLPPELTKLNLLDLSLRNNPLVVKFVQDMVYEPPTLLELAARRIKIKNIQYSRKDLPQTLVAYLSTAKRCVNPKCKGVYFDSHIKQVNFVDFCGKYRLPLLEYLCLPTCNSHPVVLSSTDEDSDGDDDAAARSSADRIKKVLLSESKPCPSHRYQEN</sequence>
<protein>
    <submittedName>
        <fullName evidence="6 7">Leucine-rich repeat-containing protein 58-like</fullName>
    </submittedName>
</protein>
<accession>A0ABM1EFQ3</accession>
<dbReference type="Gene3D" id="3.80.10.10">
    <property type="entry name" value="Ribonuclease Inhibitor"/>
    <property type="match status" value="2"/>
</dbReference>
<gene>
    <name evidence="6 7" type="primary">LOC106811816</name>
</gene>
<evidence type="ECO:0000259" key="4">
    <source>
        <dbReference type="Pfam" id="PF23598"/>
    </source>
</evidence>
<dbReference type="InterPro" id="IPR003591">
    <property type="entry name" value="Leu-rich_rpt_typical-subtyp"/>
</dbReference>
<evidence type="ECO:0000313" key="6">
    <source>
        <dbReference type="RefSeq" id="XP_014671023.1"/>
    </source>
</evidence>
<keyword evidence="2" id="KW-0677">Repeat</keyword>
<keyword evidence="1" id="KW-0433">Leucine-rich repeat</keyword>
<proteinExistence type="predicted"/>
<evidence type="ECO:0000256" key="1">
    <source>
        <dbReference type="ARBA" id="ARBA00022614"/>
    </source>
</evidence>
<evidence type="ECO:0000256" key="3">
    <source>
        <dbReference type="SAM" id="MobiDB-lite"/>
    </source>
</evidence>
<dbReference type="RefSeq" id="XP_014671024.1">
    <property type="nucleotide sequence ID" value="XM_014815538.1"/>
</dbReference>
<feature type="domain" description="Disease resistance R13L4/SHOC-2-like LRR" evidence="4">
    <location>
        <begin position="71"/>
        <end position="173"/>
    </location>
</feature>
<dbReference type="PROSITE" id="PS51450">
    <property type="entry name" value="LRR"/>
    <property type="match status" value="4"/>
</dbReference>
<dbReference type="InterPro" id="IPR001611">
    <property type="entry name" value="Leu-rich_rpt"/>
</dbReference>
<evidence type="ECO:0000313" key="5">
    <source>
        <dbReference type="Proteomes" id="UP000695022"/>
    </source>
</evidence>
<dbReference type="InterPro" id="IPR050216">
    <property type="entry name" value="LRR_domain-containing"/>
</dbReference>
<dbReference type="GeneID" id="106811816"/>
<evidence type="ECO:0000256" key="2">
    <source>
        <dbReference type="ARBA" id="ARBA00022737"/>
    </source>
</evidence>
<evidence type="ECO:0000313" key="7">
    <source>
        <dbReference type="RefSeq" id="XP_014671024.1"/>
    </source>
</evidence>
<dbReference type="Pfam" id="PF00560">
    <property type="entry name" value="LRR_1"/>
    <property type="match status" value="1"/>
</dbReference>
<dbReference type="PANTHER" id="PTHR48051:SF46">
    <property type="entry name" value="LEUCINE RICH REPEAT-CONTAINING DOMAIN PROTEIN"/>
    <property type="match status" value="1"/>
</dbReference>
<dbReference type="SMART" id="SM00369">
    <property type="entry name" value="LRR_TYP"/>
    <property type="match status" value="6"/>
</dbReference>
<name>A0ABM1EFQ3_PRICU</name>
<dbReference type="SUPFAM" id="SSF52058">
    <property type="entry name" value="L domain-like"/>
    <property type="match status" value="1"/>
</dbReference>
<feature type="compositionally biased region" description="Acidic residues" evidence="3">
    <location>
        <begin position="345"/>
        <end position="354"/>
    </location>
</feature>
<dbReference type="InterPro" id="IPR032675">
    <property type="entry name" value="LRR_dom_sf"/>
</dbReference>
<keyword evidence="5" id="KW-1185">Reference proteome</keyword>
<dbReference type="PANTHER" id="PTHR48051">
    <property type="match status" value="1"/>
</dbReference>
<dbReference type="RefSeq" id="XP_014671023.1">
    <property type="nucleotide sequence ID" value="XM_014815537.1"/>
</dbReference>
<organism evidence="5 7">
    <name type="scientific">Priapulus caudatus</name>
    <name type="common">Priapulid worm</name>
    <dbReference type="NCBI Taxonomy" id="37621"/>
    <lineage>
        <taxon>Eukaryota</taxon>
        <taxon>Metazoa</taxon>
        <taxon>Ecdysozoa</taxon>
        <taxon>Scalidophora</taxon>
        <taxon>Priapulida</taxon>
        <taxon>Priapulimorpha</taxon>
        <taxon>Priapulimorphida</taxon>
        <taxon>Priapulidae</taxon>
        <taxon>Priapulus</taxon>
    </lineage>
</organism>
<dbReference type="Proteomes" id="UP000695022">
    <property type="component" value="Unplaced"/>
</dbReference>